<dbReference type="SUPFAM" id="SSF48317">
    <property type="entry name" value="Acid phosphatase/Vanadium-dependent haloperoxidase"/>
    <property type="match status" value="1"/>
</dbReference>
<dbReference type="Pfam" id="PF01569">
    <property type="entry name" value="PAP2"/>
    <property type="match status" value="1"/>
</dbReference>
<proteinExistence type="predicted"/>
<evidence type="ECO:0000313" key="4">
    <source>
        <dbReference type="EMBL" id="TNV72996.1"/>
    </source>
</evidence>
<dbReference type="Gene3D" id="1.20.144.10">
    <property type="entry name" value="Phosphatidic acid phosphatase type 2/haloperoxidase"/>
    <property type="match status" value="1"/>
</dbReference>
<organism evidence="4 5">
    <name type="scientific">Halteria grandinella</name>
    <dbReference type="NCBI Taxonomy" id="5974"/>
    <lineage>
        <taxon>Eukaryota</taxon>
        <taxon>Sar</taxon>
        <taxon>Alveolata</taxon>
        <taxon>Ciliophora</taxon>
        <taxon>Intramacronucleata</taxon>
        <taxon>Spirotrichea</taxon>
        <taxon>Stichotrichia</taxon>
        <taxon>Sporadotrichida</taxon>
        <taxon>Halteriidae</taxon>
        <taxon>Halteria</taxon>
    </lineage>
</organism>
<feature type="transmembrane region" description="Helical" evidence="1">
    <location>
        <begin position="67"/>
        <end position="88"/>
    </location>
</feature>
<comment type="caution">
    <text evidence="4">The sequence shown here is derived from an EMBL/GenBank/DDBJ whole genome shotgun (WGS) entry which is preliminary data.</text>
</comment>
<dbReference type="AlphaFoldDB" id="A0A8J8SWK8"/>
<evidence type="ECO:0000313" key="5">
    <source>
        <dbReference type="Proteomes" id="UP000785679"/>
    </source>
</evidence>
<keyword evidence="2" id="KW-0732">Signal</keyword>
<feature type="domain" description="Phosphatidic acid phosphatase type 2/haloperoxidase" evidence="3">
    <location>
        <begin position="3"/>
        <end position="47"/>
    </location>
</feature>
<reference evidence="4" key="1">
    <citation type="submission" date="2019-06" db="EMBL/GenBank/DDBJ databases">
        <authorList>
            <person name="Zheng W."/>
        </authorList>
    </citation>
    <scope>NUCLEOTIDE SEQUENCE</scope>
    <source>
        <strain evidence="4">QDHG01</strain>
    </source>
</reference>
<name>A0A8J8SWK8_HALGN</name>
<feature type="signal peptide" evidence="2">
    <location>
        <begin position="1"/>
        <end position="21"/>
    </location>
</feature>
<dbReference type="CDD" id="cd01610">
    <property type="entry name" value="PAP2_like"/>
    <property type="match status" value="1"/>
</dbReference>
<keyword evidence="5" id="KW-1185">Reference proteome</keyword>
<keyword evidence="1" id="KW-1133">Transmembrane helix</keyword>
<dbReference type="EMBL" id="RRYP01020228">
    <property type="protein sequence ID" value="TNV72996.1"/>
    <property type="molecule type" value="Genomic_DNA"/>
</dbReference>
<feature type="transmembrane region" description="Helical" evidence="1">
    <location>
        <begin position="29"/>
        <end position="46"/>
    </location>
</feature>
<sequence>MGLMLTMTIIFSVGFSRVALGVHSMNQVLYGWSYGAWVALFLFKFVRPHLRVHINELHFHQQYLSYYLFRALLIWLVVITFSFFNYIVAKRDFIIPPPQLWLDNMLLKCNLAFDERKMFVSPAFIKMGLVSSPLGAYMGLLIDAKLFNGRTEQGAVKFQSEKMRALGRLGLSFVMISPLLVPYFMMRDDYSVLTQYICRTSVPFCLLFLFLFGFSKQVFTKYGLL</sequence>
<evidence type="ECO:0000256" key="1">
    <source>
        <dbReference type="SAM" id="Phobius"/>
    </source>
</evidence>
<dbReference type="Proteomes" id="UP000785679">
    <property type="component" value="Unassembled WGS sequence"/>
</dbReference>
<feature type="transmembrane region" description="Helical" evidence="1">
    <location>
        <begin position="165"/>
        <end position="186"/>
    </location>
</feature>
<feature type="transmembrane region" description="Helical" evidence="1">
    <location>
        <begin position="192"/>
        <end position="214"/>
    </location>
</feature>
<gene>
    <name evidence="4" type="ORF">FGO68_gene9614</name>
</gene>
<dbReference type="InterPro" id="IPR000326">
    <property type="entry name" value="PAP2/HPO"/>
</dbReference>
<accession>A0A8J8SWK8</accession>
<feature type="chain" id="PRO_5035291031" description="Phosphatidic acid phosphatase type 2/haloperoxidase domain-containing protein" evidence="2">
    <location>
        <begin position="22"/>
        <end position="225"/>
    </location>
</feature>
<keyword evidence="1" id="KW-0472">Membrane</keyword>
<evidence type="ECO:0000256" key="2">
    <source>
        <dbReference type="SAM" id="SignalP"/>
    </source>
</evidence>
<protein>
    <recommendedName>
        <fullName evidence="3">Phosphatidic acid phosphatase type 2/haloperoxidase domain-containing protein</fullName>
    </recommendedName>
</protein>
<evidence type="ECO:0000259" key="3">
    <source>
        <dbReference type="Pfam" id="PF01569"/>
    </source>
</evidence>
<dbReference type="InterPro" id="IPR036938">
    <property type="entry name" value="PAP2/HPO_sf"/>
</dbReference>
<keyword evidence="1" id="KW-0812">Transmembrane</keyword>